<reference evidence="1 2" key="1">
    <citation type="journal article" date="2021" name="Plant Biotechnol. J.">
        <title>Multi-omics assisted identification of the key and species-specific regulatory components of drought-tolerant mechanisms in Gossypium stocksii.</title>
        <authorList>
            <person name="Yu D."/>
            <person name="Ke L."/>
            <person name="Zhang D."/>
            <person name="Wu Y."/>
            <person name="Sun Y."/>
            <person name="Mei J."/>
            <person name="Sun J."/>
            <person name="Sun Y."/>
        </authorList>
    </citation>
    <scope>NUCLEOTIDE SEQUENCE [LARGE SCALE GENOMIC DNA]</scope>
    <source>
        <strain evidence="2">cv. E1</strain>
        <tissue evidence="1">Leaf</tissue>
    </source>
</reference>
<dbReference type="AlphaFoldDB" id="A0A9D4AIY7"/>
<accession>A0A9D4AIY7</accession>
<name>A0A9D4AIY7_9ROSI</name>
<evidence type="ECO:0000313" key="2">
    <source>
        <dbReference type="Proteomes" id="UP000828251"/>
    </source>
</evidence>
<gene>
    <name evidence="1" type="ORF">J1N35_005116</name>
</gene>
<sequence length="163" mass="18986">MVNHPKLDYGSQREFETGDHENKLKITEGVFDPINIKVDVEVVVVVDVEVTTNMKLQPILCKTVDEPIHFLAIVREMPTKEFNEFLSFSFHEEVKVWVNKALHDIKRKMLKIWCQMNHNVDVVTVKSKAISLESTKNFVSDTSIVEQTMDQNIENQLEVFLRR</sequence>
<protein>
    <submittedName>
        <fullName evidence="1">Uncharacterized protein</fullName>
    </submittedName>
</protein>
<organism evidence="1 2">
    <name type="scientific">Gossypium stocksii</name>
    <dbReference type="NCBI Taxonomy" id="47602"/>
    <lineage>
        <taxon>Eukaryota</taxon>
        <taxon>Viridiplantae</taxon>
        <taxon>Streptophyta</taxon>
        <taxon>Embryophyta</taxon>
        <taxon>Tracheophyta</taxon>
        <taxon>Spermatophyta</taxon>
        <taxon>Magnoliopsida</taxon>
        <taxon>eudicotyledons</taxon>
        <taxon>Gunneridae</taxon>
        <taxon>Pentapetalae</taxon>
        <taxon>rosids</taxon>
        <taxon>malvids</taxon>
        <taxon>Malvales</taxon>
        <taxon>Malvaceae</taxon>
        <taxon>Malvoideae</taxon>
        <taxon>Gossypium</taxon>
    </lineage>
</organism>
<dbReference type="Proteomes" id="UP000828251">
    <property type="component" value="Unassembled WGS sequence"/>
</dbReference>
<keyword evidence="2" id="KW-1185">Reference proteome</keyword>
<comment type="caution">
    <text evidence="1">The sequence shown here is derived from an EMBL/GenBank/DDBJ whole genome shotgun (WGS) entry which is preliminary data.</text>
</comment>
<dbReference type="EMBL" id="JAIQCV010000002">
    <property type="protein sequence ID" value="KAH1121956.1"/>
    <property type="molecule type" value="Genomic_DNA"/>
</dbReference>
<evidence type="ECO:0000313" key="1">
    <source>
        <dbReference type="EMBL" id="KAH1121956.1"/>
    </source>
</evidence>
<proteinExistence type="predicted"/>